<keyword evidence="2 10" id="KW-1003">Cell membrane</keyword>
<evidence type="ECO:0000256" key="3">
    <source>
        <dbReference type="ARBA" id="ARBA00022692"/>
    </source>
</evidence>
<feature type="transmembrane region" description="Helical" evidence="10">
    <location>
        <begin position="225"/>
        <end position="249"/>
    </location>
</feature>
<evidence type="ECO:0000256" key="4">
    <source>
        <dbReference type="ARBA" id="ARBA00022989"/>
    </source>
</evidence>
<keyword evidence="5 10" id="KW-0472">Membrane</keyword>
<comment type="subcellular location">
    <subcellularLocation>
        <location evidence="1 10">Cell membrane</location>
        <topology evidence="1 10">Multi-pass membrane protein</topology>
    </subcellularLocation>
</comment>
<dbReference type="HAMAP" id="MF_00454">
    <property type="entry name" value="FluC"/>
    <property type="match status" value="1"/>
</dbReference>
<evidence type="ECO:0000256" key="6">
    <source>
        <dbReference type="ARBA" id="ARBA00023303"/>
    </source>
</evidence>
<keyword evidence="3 10" id="KW-0812">Transmembrane</keyword>
<evidence type="ECO:0000256" key="11">
    <source>
        <dbReference type="SAM" id="MobiDB-lite"/>
    </source>
</evidence>
<accession>A0A544W7G1</accession>
<evidence type="ECO:0000256" key="5">
    <source>
        <dbReference type="ARBA" id="ARBA00023136"/>
    </source>
</evidence>
<comment type="similarity">
    <text evidence="7 10">Belongs to the fluoride channel Fluc/FEX (TC 1.A.43) family.</text>
</comment>
<feature type="transmembrane region" description="Helical" evidence="10">
    <location>
        <begin position="160"/>
        <end position="185"/>
    </location>
</feature>
<keyword evidence="10" id="KW-0915">Sodium</keyword>
<comment type="caution">
    <text evidence="12">The sequence shown here is derived from an EMBL/GenBank/DDBJ whole genome shotgun (WGS) entry which is preliminary data.</text>
</comment>
<dbReference type="Proteomes" id="UP000315759">
    <property type="component" value="Unassembled WGS sequence"/>
</dbReference>
<evidence type="ECO:0000256" key="10">
    <source>
        <dbReference type="HAMAP-Rule" id="MF_00454"/>
    </source>
</evidence>
<keyword evidence="4 10" id="KW-1133">Transmembrane helix</keyword>
<dbReference type="EMBL" id="VIFX01000003">
    <property type="protein sequence ID" value="TQR88181.1"/>
    <property type="molecule type" value="Genomic_DNA"/>
</dbReference>
<feature type="region of interest" description="Disordered" evidence="11">
    <location>
        <begin position="30"/>
        <end position="55"/>
    </location>
</feature>
<proteinExistence type="inferred from homology"/>
<keyword evidence="13" id="KW-1185">Reference proteome</keyword>
<feature type="compositionally biased region" description="Low complexity" evidence="11">
    <location>
        <begin position="42"/>
        <end position="55"/>
    </location>
</feature>
<organism evidence="12 13">
    <name type="scientific">Mycolicibacterium hodleri</name>
    <dbReference type="NCBI Taxonomy" id="49897"/>
    <lineage>
        <taxon>Bacteria</taxon>
        <taxon>Bacillati</taxon>
        <taxon>Actinomycetota</taxon>
        <taxon>Actinomycetes</taxon>
        <taxon>Mycobacteriales</taxon>
        <taxon>Mycobacteriaceae</taxon>
        <taxon>Mycolicibacterium</taxon>
    </lineage>
</organism>
<dbReference type="PANTHER" id="PTHR28259:SF1">
    <property type="entry name" value="FLUORIDE EXPORT PROTEIN 1-RELATED"/>
    <property type="match status" value="1"/>
</dbReference>
<evidence type="ECO:0000256" key="9">
    <source>
        <dbReference type="ARBA" id="ARBA00049940"/>
    </source>
</evidence>
<dbReference type="Pfam" id="PF02537">
    <property type="entry name" value="CRCB"/>
    <property type="match status" value="1"/>
</dbReference>
<gene>
    <name evidence="10 12" type="primary">crcB</name>
    <name evidence="10" type="synonym">fluC</name>
    <name evidence="12" type="ORF">D8S82_03765</name>
</gene>
<dbReference type="GO" id="GO:0005886">
    <property type="term" value="C:plasma membrane"/>
    <property type="evidence" value="ECO:0007669"/>
    <property type="project" value="UniProtKB-SubCell"/>
</dbReference>
<feature type="binding site" evidence="10">
    <location>
        <position position="204"/>
    </location>
    <ligand>
        <name>Na(+)</name>
        <dbReference type="ChEBI" id="CHEBI:29101"/>
        <note>structural</note>
    </ligand>
</feature>
<evidence type="ECO:0000256" key="8">
    <source>
        <dbReference type="ARBA" id="ARBA00035585"/>
    </source>
</evidence>
<keyword evidence="6 10" id="KW-0407">Ion channel</keyword>
<evidence type="ECO:0000313" key="12">
    <source>
        <dbReference type="EMBL" id="TQR88181.1"/>
    </source>
</evidence>
<keyword evidence="10" id="KW-0406">Ion transport</keyword>
<feature type="transmembrane region" description="Helical" evidence="10">
    <location>
        <begin position="128"/>
        <end position="148"/>
    </location>
</feature>
<evidence type="ECO:0000256" key="7">
    <source>
        <dbReference type="ARBA" id="ARBA00035120"/>
    </source>
</evidence>
<comment type="function">
    <text evidence="9 10">Fluoride-specific ion channel. Important for reducing fluoride concentration in the cell, thus reducing its toxicity.</text>
</comment>
<evidence type="ECO:0000256" key="1">
    <source>
        <dbReference type="ARBA" id="ARBA00004651"/>
    </source>
</evidence>
<comment type="catalytic activity">
    <reaction evidence="8">
        <text>fluoride(in) = fluoride(out)</text>
        <dbReference type="Rhea" id="RHEA:76159"/>
        <dbReference type="ChEBI" id="CHEBI:17051"/>
    </reaction>
    <physiologicalReaction direction="left-to-right" evidence="8">
        <dbReference type="Rhea" id="RHEA:76160"/>
    </physiologicalReaction>
</comment>
<name>A0A544W7G1_9MYCO</name>
<dbReference type="GO" id="GO:0062054">
    <property type="term" value="F:fluoride channel activity"/>
    <property type="evidence" value="ECO:0007669"/>
    <property type="project" value="UniProtKB-UniRule"/>
</dbReference>
<dbReference type="GO" id="GO:0046872">
    <property type="term" value="F:metal ion binding"/>
    <property type="evidence" value="ECO:0007669"/>
    <property type="project" value="UniProtKB-KW"/>
</dbReference>
<reference evidence="12 13" key="1">
    <citation type="submission" date="2018-10" db="EMBL/GenBank/DDBJ databases">
        <title>Draft genome of Mycobacterium hodleri strain B.</title>
        <authorList>
            <person name="Amande T.J."/>
            <person name="Mcgenity T.J."/>
        </authorList>
    </citation>
    <scope>NUCLEOTIDE SEQUENCE [LARGE SCALE GENOMIC DNA]</scope>
    <source>
        <strain evidence="12 13">B</strain>
    </source>
</reference>
<protein>
    <recommendedName>
        <fullName evidence="10">Fluoride-specific ion channel FluC</fullName>
    </recommendedName>
</protein>
<comment type="activity regulation">
    <text evidence="10">Na(+) is not transported, but it plays an essential structural role and its presence is essential for fluoride channel function.</text>
</comment>
<evidence type="ECO:0000256" key="2">
    <source>
        <dbReference type="ARBA" id="ARBA00022475"/>
    </source>
</evidence>
<keyword evidence="10" id="KW-0813">Transport</keyword>
<dbReference type="PANTHER" id="PTHR28259">
    <property type="entry name" value="FLUORIDE EXPORT PROTEIN 1-RELATED"/>
    <property type="match status" value="1"/>
</dbReference>
<dbReference type="InterPro" id="IPR003691">
    <property type="entry name" value="FluC"/>
</dbReference>
<keyword evidence="10" id="KW-0479">Metal-binding</keyword>
<dbReference type="NCBIfam" id="TIGR00494">
    <property type="entry name" value="crcB"/>
    <property type="match status" value="1"/>
</dbReference>
<evidence type="ECO:0000313" key="13">
    <source>
        <dbReference type="Proteomes" id="UP000315759"/>
    </source>
</evidence>
<dbReference type="AlphaFoldDB" id="A0A544W7G1"/>
<sequence length="250" mass="26942">MGVRRRRRRHRAEVLRRDRAAARRRVVAVGDLPDQPRRSVRLGRPAGGASSAGRRLGLAAAGPTLRGDRRVRCLHHLQHLRIGGGAADAARAPRHGDRLRLGQRRRWTRHRVARHRGVRGRPPSTGPVVIVALTLLAGATGAVARFLLDSSVKRRWQSTFPWATVFINVTGSLLLGVLAGLVLFAGQPAVWQTVIGTGFCGGYTTFSTASFETVRLVQQNRPGLALLNALGSLVLSVAGCAAGLAVVWVL</sequence>
<dbReference type="GO" id="GO:0140114">
    <property type="term" value="P:cellular detoxification of fluoride"/>
    <property type="evidence" value="ECO:0007669"/>
    <property type="project" value="UniProtKB-UniRule"/>
</dbReference>
<feature type="binding site" evidence="10">
    <location>
        <position position="201"/>
    </location>
    <ligand>
        <name>Na(+)</name>
        <dbReference type="ChEBI" id="CHEBI:29101"/>
        <note>structural</note>
    </ligand>
</feature>